<feature type="chain" id="PRO_5004583585" evidence="2">
    <location>
        <begin position="27"/>
        <end position="231"/>
    </location>
</feature>
<dbReference type="STRING" id="1156394.T0QX57"/>
<feature type="signal peptide" evidence="2">
    <location>
        <begin position="1"/>
        <end position="26"/>
    </location>
</feature>
<dbReference type="InParanoid" id="T0QX57"/>
<keyword evidence="2" id="KW-0732">Signal</keyword>
<accession>T0QX57</accession>
<gene>
    <name evidence="3" type="ORF">SDRG_04331</name>
</gene>
<dbReference type="GeneID" id="19945058"/>
<reference evidence="3 4" key="1">
    <citation type="submission" date="2012-04" db="EMBL/GenBank/DDBJ databases">
        <title>The Genome Sequence of Saprolegnia declina VS20.</title>
        <authorList>
            <consortium name="The Broad Institute Genome Sequencing Platform"/>
            <person name="Russ C."/>
            <person name="Nusbaum C."/>
            <person name="Tyler B."/>
            <person name="van West P."/>
            <person name="Dieguez-Uribeondo J."/>
            <person name="de Bruijn I."/>
            <person name="Tripathy S."/>
            <person name="Jiang R."/>
            <person name="Young S.K."/>
            <person name="Zeng Q."/>
            <person name="Gargeya S."/>
            <person name="Fitzgerald M."/>
            <person name="Haas B."/>
            <person name="Abouelleil A."/>
            <person name="Alvarado L."/>
            <person name="Arachchi H.M."/>
            <person name="Berlin A."/>
            <person name="Chapman S.B."/>
            <person name="Goldberg J."/>
            <person name="Griggs A."/>
            <person name="Gujja S."/>
            <person name="Hansen M."/>
            <person name="Howarth C."/>
            <person name="Imamovic A."/>
            <person name="Larimer J."/>
            <person name="McCowen C."/>
            <person name="Montmayeur A."/>
            <person name="Murphy C."/>
            <person name="Neiman D."/>
            <person name="Pearson M."/>
            <person name="Priest M."/>
            <person name="Roberts A."/>
            <person name="Saif S."/>
            <person name="Shea T."/>
            <person name="Sisk P."/>
            <person name="Sykes S."/>
            <person name="Wortman J."/>
            <person name="Nusbaum C."/>
            <person name="Birren B."/>
        </authorList>
    </citation>
    <scope>NUCLEOTIDE SEQUENCE [LARGE SCALE GENOMIC DNA]</scope>
    <source>
        <strain evidence="3 4">VS20</strain>
    </source>
</reference>
<evidence type="ECO:0000313" key="4">
    <source>
        <dbReference type="Proteomes" id="UP000030762"/>
    </source>
</evidence>
<keyword evidence="4" id="KW-1185">Reference proteome</keyword>
<dbReference type="PANTHER" id="PTHR34126">
    <property type="entry name" value="PEROXISOME BIOGENESIS PROTEIN 22"/>
    <property type="match status" value="1"/>
</dbReference>
<dbReference type="AlphaFoldDB" id="T0QX57"/>
<protein>
    <submittedName>
        <fullName evidence="3">Uncharacterized protein</fullName>
    </submittedName>
</protein>
<dbReference type="Pfam" id="PF22978">
    <property type="entry name" value="HAD_Pex22"/>
    <property type="match status" value="1"/>
</dbReference>
<evidence type="ECO:0000256" key="1">
    <source>
        <dbReference type="SAM" id="MobiDB-lite"/>
    </source>
</evidence>
<dbReference type="InterPro" id="IPR037485">
    <property type="entry name" value="PEX22"/>
</dbReference>
<dbReference type="GO" id="GO:0007031">
    <property type="term" value="P:peroxisome organization"/>
    <property type="evidence" value="ECO:0007669"/>
    <property type="project" value="InterPro"/>
</dbReference>
<sequence>MEDPVTLVVMLLVLALTFLVFTKSQGEPTAPTATGNGLLGRQASAPPASARAGHCKIVDTTKLSAVGKAMHANLPQRQGVRSICISGNALVTMHGTDMTLAPEVVASLVDVISTGDVFLIFLVANDAAKAKVLALLNAVPELRWDAVARTGLPPHRILCCTTIVGKIALIRQIEPLLLVEEHREVATKLRPFLTKVVYLLGATGDVLPPLPNKDNVEYYGNWPAFTSTFTA</sequence>
<dbReference type="OMA" id="HFTLPMR"/>
<dbReference type="RefSeq" id="XP_008608222.1">
    <property type="nucleotide sequence ID" value="XM_008610000.1"/>
</dbReference>
<organism evidence="3 4">
    <name type="scientific">Saprolegnia diclina (strain VS20)</name>
    <dbReference type="NCBI Taxonomy" id="1156394"/>
    <lineage>
        <taxon>Eukaryota</taxon>
        <taxon>Sar</taxon>
        <taxon>Stramenopiles</taxon>
        <taxon>Oomycota</taxon>
        <taxon>Saprolegniomycetes</taxon>
        <taxon>Saprolegniales</taxon>
        <taxon>Saprolegniaceae</taxon>
        <taxon>Saprolegnia</taxon>
    </lineage>
</organism>
<dbReference type="VEuPathDB" id="FungiDB:SDRG_04331"/>
<evidence type="ECO:0000313" key="3">
    <source>
        <dbReference type="EMBL" id="EQC38630.1"/>
    </source>
</evidence>
<proteinExistence type="predicted"/>
<dbReference type="PANTHER" id="PTHR34126:SF1">
    <property type="entry name" value="PEROXISOME BIOGENESIS PROTEIN 22"/>
    <property type="match status" value="1"/>
</dbReference>
<name>T0QX57_SAPDV</name>
<dbReference type="Proteomes" id="UP000030762">
    <property type="component" value="Unassembled WGS sequence"/>
</dbReference>
<evidence type="ECO:0000256" key="2">
    <source>
        <dbReference type="SAM" id="SignalP"/>
    </source>
</evidence>
<feature type="region of interest" description="Disordered" evidence="1">
    <location>
        <begin position="28"/>
        <end position="47"/>
    </location>
</feature>
<dbReference type="OrthoDB" id="77656at2759"/>
<dbReference type="EMBL" id="JH767141">
    <property type="protein sequence ID" value="EQC38630.1"/>
    <property type="molecule type" value="Genomic_DNA"/>
</dbReference>